<gene>
    <name evidence="8" type="ORF">GORHZ_247_00260</name>
</gene>
<evidence type="ECO:0000313" key="8">
    <source>
        <dbReference type="EMBL" id="GAB93888.1"/>
    </source>
</evidence>
<dbReference type="Gene3D" id="2.180.10.10">
    <property type="entry name" value="RHS repeat-associated core"/>
    <property type="match status" value="1"/>
</dbReference>
<keyword evidence="5" id="KW-0812">Transmembrane</keyword>
<evidence type="ECO:0008006" key="10">
    <source>
        <dbReference type="Google" id="ProtNLM"/>
    </source>
</evidence>
<comment type="caution">
    <text evidence="8">The sequence shown here is derived from an EMBL/GenBank/DDBJ whole genome shotgun (WGS) entry which is preliminary data.</text>
</comment>
<feature type="compositionally biased region" description="Polar residues" evidence="4">
    <location>
        <begin position="2672"/>
        <end position="2691"/>
    </location>
</feature>
<name>K6VCG4_9ACTN</name>
<evidence type="ECO:0000256" key="1">
    <source>
        <dbReference type="ARBA" id="ARBA00004613"/>
    </source>
</evidence>
<accession>K6VCG4</accession>
<dbReference type="InterPro" id="IPR028994">
    <property type="entry name" value="Integrin_alpha_N"/>
</dbReference>
<evidence type="ECO:0000256" key="2">
    <source>
        <dbReference type="ARBA" id="ARBA00022525"/>
    </source>
</evidence>
<evidence type="ECO:0000256" key="4">
    <source>
        <dbReference type="SAM" id="MobiDB-lite"/>
    </source>
</evidence>
<keyword evidence="2" id="KW-0964">Secreted</keyword>
<protein>
    <recommendedName>
        <fullName evidence="10">Toxin</fullName>
    </recommendedName>
</protein>
<dbReference type="eggNOG" id="COG3209">
    <property type="taxonomic scope" value="Bacteria"/>
</dbReference>
<reference evidence="8 9" key="1">
    <citation type="submission" date="2012-08" db="EMBL/GenBank/DDBJ databases">
        <title>Whole genome shotgun sequence of Gordonia rhizosphera NBRC 16068.</title>
        <authorList>
            <person name="Takarada H."/>
            <person name="Isaki S."/>
            <person name="Hosoyama A."/>
            <person name="Tsuchikane K."/>
            <person name="Katsumata H."/>
            <person name="Baba S."/>
            <person name="Ohji S."/>
            <person name="Yamazaki S."/>
            <person name="Fujita N."/>
        </authorList>
    </citation>
    <scope>NUCLEOTIDE SEQUENCE [LARGE SCALE GENOMIC DNA]</scope>
    <source>
        <strain evidence="8 9">NBRC 16068</strain>
    </source>
</reference>
<dbReference type="InterPro" id="IPR050708">
    <property type="entry name" value="T6SS_VgrG/RHS"/>
</dbReference>
<keyword evidence="3" id="KW-0843">Virulence</keyword>
<dbReference type="InterPro" id="IPR003284">
    <property type="entry name" value="Sal_SpvB"/>
</dbReference>
<evidence type="ECO:0000259" key="6">
    <source>
        <dbReference type="Pfam" id="PF12255"/>
    </source>
</evidence>
<dbReference type="RefSeq" id="WP_006339502.1">
    <property type="nucleotide sequence ID" value="NZ_BAHC01000247.1"/>
</dbReference>
<dbReference type="InterPro" id="IPR022385">
    <property type="entry name" value="Rhs_assc_core"/>
</dbReference>
<dbReference type="SUPFAM" id="SSF69318">
    <property type="entry name" value="Integrin alpha N-terminal domain"/>
    <property type="match status" value="1"/>
</dbReference>
<proteinExistence type="predicted"/>
<keyword evidence="5" id="KW-0472">Membrane</keyword>
<dbReference type="PANTHER" id="PTHR32305:SF15">
    <property type="entry name" value="PROTEIN RHSA-RELATED"/>
    <property type="match status" value="1"/>
</dbReference>
<dbReference type="OrthoDB" id="9765204at2"/>
<dbReference type="STRING" id="1108045.GORHZ_247_00260"/>
<dbReference type="InterPro" id="IPR022045">
    <property type="entry name" value="TcdB_toxin_mid/N"/>
</dbReference>
<dbReference type="NCBIfam" id="TIGR03696">
    <property type="entry name" value="Rhs_assc_core"/>
    <property type="match status" value="1"/>
</dbReference>
<dbReference type="PANTHER" id="PTHR32305">
    <property type="match status" value="1"/>
</dbReference>
<dbReference type="GO" id="GO:0005576">
    <property type="term" value="C:extracellular region"/>
    <property type="evidence" value="ECO:0007669"/>
    <property type="project" value="UniProtKB-SubCell"/>
</dbReference>
<evidence type="ECO:0000256" key="3">
    <source>
        <dbReference type="ARBA" id="ARBA00023026"/>
    </source>
</evidence>
<dbReference type="Pfam" id="PF03534">
    <property type="entry name" value="SpvB"/>
    <property type="match status" value="1"/>
</dbReference>
<feature type="domain" description="Insecticide toxin TcdB middle/C-terminal" evidence="6">
    <location>
        <begin position="1120"/>
        <end position="1250"/>
    </location>
</feature>
<feature type="domain" description="Insecticide toxin TcdB middle/N-terminal" evidence="7">
    <location>
        <begin position="930"/>
        <end position="1062"/>
    </location>
</feature>
<dbReference type="Pfam" id="PF12255">
    <property type="entry name" value="TcdB_toxin_midC"/>
    <property type="match status" value="1"/>
</dbReference>
<dbReference type="GO" id="GO:0005737">
    <property type="term" value="C:cytoplasm"/>
    <property type="evidence" value="ECO:0007669"/>
    <property type="project" value="InterPro"/>
</dbReference>
<dbReference type="Pfam" id="PF12256">
    <property type="entry name" value="TcdB_toxin_midN"/>
    <property type="match status" value="1"/>
</dbReference>
<sequence>MTGNEIPTIGLHHSGSSAATAGRPGRGPQITAPAPTLPKGGGAIRGVGEKFAANPVTGTGSMSVPIATSPGRAGFGPSLSLSYDSGSGNGPFGFGWSLSLPSITRKTDNGLPQYRDSEDSDVFLLSGAEDLVPVYRQDPNGEWTGNHSEFTRDADGSWVRDAAGRLLAHEDDIDGHRVRRYRPRIEGLFARIERWADTATGQVHWRSITRDNVTTLYGTDNESRIFDPANPTSAAPTRIFSWLIRASYDDKGNAIVYNYAAENDEDIDPSCLSQSNRVRSANRYVKRIRYGNRTPNRDPVSWEAWHPAQLPDDKWMFEVVFDYDEGHYEEVALDSSKPEAEQHRYVVASHLPDVAWDSASRGWSTRPDVSTSQRSGFAAGVSTLRRCRRILSFHHIPDLPTGEPGYEGLVRATEFDYADLDDQQPFTVDDELAHQGSTRFASFIRSVTQSGFVRDDDQVPVIRSGVSYPVHLKKSLPPLEFEYSKTTICDHVLEADAQTLENLPAGVDGSTHRWVDLDGEGISGILTERSGEWYYKANLGGGAYGSLQTVTTKPSLAALNGGRQQLLDLAGDGNLDLVDFSEPTPGFYERTADQDWAPFRTLPQLPRIDWDDPNLRLVDLDGNGHADVLITQDDVFTWYPSLAEDGFGPAQTARRPSDEERGPRLVFADRTQSIYLADMNGDGLTDLVRIRNGEVCFWPSYGFGRFAAKVTLDNSPWFDRPDQFDQRRVRLADIDGSGTTDIIYLHGDGVRLYLNQSGNRLTDPRVLRQFPPIDNTTSVTTADVLGNGTACLVWSSPLPGAGQRPLRYVDLMGSWPAFSADDFTDLRALADRLTNPARAIDTWLSAQLTEEASAALAGLDHTVAKSRRLRIALADSLNSLIMDRGSIHTAQRFAGVDLRVETKERLAKAPDAGDPRHLNRLLLEDAYPAELARHHSAKPHLLIKTVNNLGAETHVRYVPSTHFYLEDKLAGHPWITRLPFPVHVIERVITADRVSGNRFVTRYAYHHGHFDGMEREFRGFGLVEQWDTEELAALAGGQASAGTNTDTSSNVPPVLTRTWFHTGPYLGREHVSDFFAGLLDGNDVGEYYREPGLSDPQARELLLDDTVLPDGLTVDEEREACRALKGSMLRQEVYALDGVGQDADYPFGQPYTVVEQSFAACLVQPRGDNRHAVFFTHPNEAITYHYERGPSDPRIQHALTLEVDRYGNVRKEASVGYGRRQSPLTEKWDRDRQERTLVTYTETDLTNPIDDMAAHPDDYRTPLPAETRTYELTGYPPTGTAGRYRAQDFVQPDMADPTRLVAICEGETDYEDVPPDDKQRRLIERARTLYRCDDLTAFLPAGAVGRLAPPGESYRLAFTPGLLAQVFRRPLDLIRPSGAPPPEDLLPNAGEVLPIDPVAGKSADRGGYVDLEGDGQWWIPSGRVFYSATDAGGAAQELAHARQHFFLPRRYRDPFHTAALSTETIVTYDTYDLLVAQTTDALSNMTQARNDYRVLQPALVADPNHNRTEVAFDALGSVAGTAVMGKIAPAPAEGDSLDGFAAALTQAQIDGFYDVVDPSQPASGLLNKATTRIIYDLDRFWRTQRDHPQAPEKWLPAYAATLARETHVGDAPSPGGLKIQISFSYSDGFGREIQKKVQAEPESLVPGGPHPRWVVSGWTVYNNKGRPVRQYEPFFSQLAAKRHHFEFGVKVGVSPVLFYDPLERVVATLHPNHSYEKVVFDSWRRVTYDVNDTVAASGLQTGDPRTDPDIAGYISASFKAQPPNWQTWYQERIGNLPGEPEHDAAQKAVAHADTPSVAHFDALGRPFLTVAHNRVVCPGHVDDSAEEMLCTRVELDIEGNHRAVVDAKGRVAMRYSHCMAGPDEDEKTAGANRIHEAGMDAGEHWVLNDVAGNAIRAWDSRGFVRRMTYDELRRPTGLYVTEKGAERLAEQTIYGEGQGAATNHRTRVYQLRDAAGIATSAAYDFKGNLLEGRRDFLPIEESKLGVDWKRNLVAGDGSYTSKTEYDALNRPHTFTSADGSVHRRTFNYANLLDTVEVNLRGTAAATPFVTNLDYNAKGQRTQIAYGNGVTTTYAYDPLTFRLSELKTTRPPGLNGFASQILNDATRLQDLRYTYDPAGNITRIKNAALKAVTYNNQQVDPASDYTYDALYRLIEAEGREHIGQTAHSFNPDNYRDFDQAGLAHLSAHPNDLQSLRNYTERYAYDEVGNFEHLRHIAEGGSWTRHYDYEEDSPIESGAKSNQLTRTQLGNNINRIEAYTHDAHGNMTSIPHLPEMVWDFEDQLQRVDLVGGGTVWYVYDAGGERVRKVIERPNGKPQKERLYLGGFEVYRAYGANGAAVTLQRETLHVMDDEQRIALVETEIPSSSGPRAGGAVPLIRYQIGNHLGSASLELAEDGALISYEEYHPYGTTAIQAGRSVAEVSLKRYRYTGKERDEETGFSYHDARYYAPWMGRWMSCDPEMAKYTPDAPYLYSSNNPLRYIDKEGRSATETAMSGLNFGLQALRVLILGALGMYAGMFAGGVAGGVIGGIYGGPWWFLGGSLLGAIAGAAVGFVAGAAYGLSTWKWARRKAWNWIRDAPKSAWAGMKTAGTSVWNWAKSFGKSAWSGVSATASGAWSWSKGVGKTVWSGIQSVWKGISTATGTIRGAMDKAWSGLKSAVGWISERVAGFFRDSGNTQSGPSTTKSHARTPQSRIENKVREVIEGHFVGPLLPVFNPLGAGIDPIGSGSDADTEGTRAPESTTKGPLLLFEPGIGFGYSYTRSSGGRRMQFSLGFSPNSELVPYYPGGAHQPFSGPSRGYFLGFKLKTEW</sequence>
<comment type="subcellular location">
    <subcellularLocation>
        <location evidence="1">Secreted</location>
    </subcellularLocation>
</comment>
<dbReference type="EMBL" id="BAHC01000247">
    <property type="protein sequence ID" value="GAB93888.1"/>
    <property type="molecule type" value="Genomic_DNA"/>
</dbReference>
<feature type="region of interest" description="Disordered" evidence="4">
    <location>
        <begin position="2723"/>
        <end position="2742"/>
    </location>
</feature>
<evidence type="ECO:0000313" key="9">
    <source>
        <dbReference type="Proteomes" id="UP000008363"/>
    </source>
</evidence>
<feature type="region of interest" description="Disordered" evidence="4">
    <location>
        <begin position="2671"/>
        <end position="2691"/>
    </location>
</feature>
<dbReference type="eggNOG" id="COG5412">
    <property type="taxonomic scope" value="Bacteria"/>
</dbReference>
<evidence type="ECO:0000256" key="5">
    <source>
        <dbReference type="SAM" id="Phobius"/>
    </source>
</evidence>
<organism evidence="8 9">
    <name type="scientific">Gordonia rhizosphera NBRC 16068</name>
    <dbReference type="NCBI Taxonomy" id="1108045"/>
    <lineage>
        <taxon>Bacteria</taxon>
        <taxon>Bacillati</taxon>
        <taxon>Actinomycetota</taxon>
        <taxon>Actinomycetes</taxon>
        <taxon>Mycobacteriales</taxon>
        <taxon>Gordoniaceae</taxon>
        <taxon>Gordonia</taxon>
    </lineage>
</organism>
<dbReference type="InterPro" id="IPR022044">
    <property type="entry name" value="TcdB_toxin_mid/C"/>
</dbReference>
<keyword evidence="5" id="KW-1133">Transmembrane helix</keyword>
<dbReference type="Proteomes" id="UP000008363">
    <property type="component" value="Unassembled WGS sequence"/>
</dbReference>
<feature type="transmembrane region" description="Helical" evidence="5">
    <location>
        <begin position="2534"/>
        <end position="2560"/>
    </location>
</feature>
<keyword evidence="9" id="KW-1185">Reference proteome</keyword>
<evidence type="ECO:0000259" key="7">
    <source>
        <dbReference type="Pfam" id="PF12256"/>
    </source>
</evidence>
<feature type="region of interest" description="Disordered" evidence="4">
    <location>
        <begin position="1"/>
        <end position="41"/>
    </location>
</feature>
<feature type="transmembrane region" description="Helical" evidence="5">
    <location>
        <begin position="2504"/>
        <end position="2527"/>
    </location>
</feature>